<dbReference type="AlphaFoldDB" id="A4CHW8"/>
<dbReference type="EMBL" id="CP001712">
    <property type="protein sequence ID" value="EAR16526.1"/>
    <property type="molecule type" value="Genomic_DNA"/>
</dbReference>
<accession>A4CHW8</accession>
<gene>
    <name evidence="1" type="ordered locus">RB2501_06490</name>
</gene>
<reference evidence="1 2" key="1">
    <citation type="journal article" date="2009" name="J. Bacteriol.">
        <title>Complete genome sequence of Robiginitalea biformata HTCC2501.</title>
        <authorList>
            <person name="Oh H.M."/>
            <person name="Giovannoni S.J."/>
            <person name="Lee K."/>
            <person name="Ferriera S."/>
            <person name="Johnson J."/>
            <person name="Cho J.C."/>
        </authorList>
    </citation>
    <scope>NUCLEOTIDE SEQUENCE [LARGE SCALE GENOMIC DNA]</scope>
    <source>
        <strain evidence="2">ATCC BAA-864 / HTCC2501 / KCTC 12146</strain>
    </source>
</reference>
<keyword evidence="2" id="KW-1185">Reference proteome</keyword>
<dbReference type="Proteomes" id="UP000009049">
    <property type="component" value="Chromosome"/>
</dbReference>
<sequence length="29" mass="3628">MLKFNIYTNGSRYLFINFFSWQVVNYSFK</sequence>
<dbReference type="HOGENOM" id="CLU_3410106_0_0_10"/>
<protein>
    <submittedName>
        <fullName evidence="1">Uncharacterized protein</fullName>
    </submittedName>
</protein>
<proteinExistence type="predicted"/>
<dbReference type="KEGG" id="rbi:RB2501_06490"/>
<organism evidence="1 2">
    <name type="scientific">Robiginitalea biformata (strain ATCC BAA-864 / DSM 15991 / KCTC 12146 / HTCC2501)</name>
    <dbReference type="NCBI Taxonomy" id="313596"/>
    <lineage>
        <taxon>Bacteria</taxon>
        <taxon>Pseudomonadati</taxon>
        <taxon>Bacteroidota</taxon>
        <taxon>Flavobacteriia</taxon>
        <taxon>Flavobacteriales</taxon>
        <taxon>Flavobacteriaceae</taxon>
        <taxon>Robiginitalea</taxon>
    </lineage>
</organism>
<evidence type="ECO:0000313" key="1">
    <source>
        <dbReference type="EMBL" id="EAR16526.1"/>
    </source>
</evidence>
<evidence type="ECO:0000313" key="2">
    <source>
        <dbReference type="Proteomes" id="UP000009049"/>
    </source>
</evidence>
<name>A4CHW8_ROBBH</name>